<reference evidence="5 6" key="1">
    <citation type="submission" date="2018-01" db="EMBL/GenBank/DDBJ databases">
        <title>Arthrobacter sp. nov., from glaciers in China.</title>
        <authorList>
            <person name="Liu Q."/>
            <person name="Xin Y.-H."/>
        </authorList>
    </citation>
    <scope>NUCLEOTIDE SEQUENCE [LARGE SCALE GENOMIC DNA]</scope>
    <source>
        <strain evidence="5 6">HLT2-12-2</strain>
    </source>
</reference>
<keyword evidence="2" id="KW-0012">Acyltransferase</keyword>
<proteinExistence type="inferred from homology"/>
<dbReference type="AlphaFoldDB" id="A0A2S3ZQU8"/>
<dbReference type="RefSeq" id="WP_103467613.1">
    <property type="nucleotide sequence ID" value="NZ_PPXC01000028.1"/>
</dbReference>
<comment type="similarity">
    <text evidence="3">Belongs to the acetyltransferase family. RimJ subfamily.</text>
</comment>
<evidence type="ECO:0000259" key="4">
    <source>
        <dbReference type="PROSITE" id="PS51186"/>
    </source>
</evidence>
<comment type="caution">
    <text evidence="5">The sequence shown here is derived from an EMBL/GenBank/DDBJ whole genome shotgun (WGS) entry which is preliminary data.</text>
</comment>
<dbReference type="PANTHER" id="PTHR43792">
    <property type="entry name" value="GNAT FAMILY, PUTATIVE (AFU_ORTHOLOGUE AFUA_3G00765)-RELATED-RELATED"/>
    <property type="match status" value="1"/>
</dbReference>
<evidence type="ECO:0000313" key="6">
    <source>
        <dbReference type="Proteomes" id="UP000237061"/>
    </source>
</evidence>
<dbReference type="SUPFAM" id="SSF55729">
    <property type="entry name" value="Acyl-CoA N-acyltransferases (Nat)"/>
    <property type="match status" value="1"/>
</dbReference>
<evidence type="ECO:0000256" key="3">
    <source>
        <dbReference type="ARBA" id="ARBA00038502"/>
    </source>
</evidence>
<evidence type="ECO:0000313" key="5">
    <source>
        <dbReference type="EMBL" id="POH71605.1"/>
    </source>
</evidence>
<dbReference type="Gene3D" id="3.40.630.30">
    <property type="match status" value="1"/>
</dbReference>
<dbReference type="GO" id="GO:0005737">
    <property type="term" value="C:cytoplasm"/>
    <property type="evidence" value="ECO:0007669"/>
    <property type="project" value="TreeGrafter"/>
</dbReference>
<dbReference type="PANTHER" id="PTHR43792:SF8">
    <property type="entry name" value="[RIBOSOMAL PROTEIN US5]-ALANINE N-ACETYLTRANSFERASE"/>
    <property type="match status" value="1"/>
</dbReference>
<evidence type="ECO:0000256" key="1">
    <source>
        <dbReference type="ARBA" id="ARBA00022679"/>
    </source>
</evidence>
<protein>
    <submittedName>
        <fullName evidence="5">GNAT family N-acetyltransferase</fullName>
    </submittedName>
</protein>
<dbReference type="GO" id="GO:0008999">
    <property type="term" value="F:protein-N-terminal-alanine acetyltransferase activity"/>
    <property type="evidence" value="ECO:0007669"/>
    <property type="project" value="TreeGrafter"/>
</dbReference>
<evidence type="ECO:0000256" key="2">
    <source>
        <dbReference type="ARBA" id="ARBA00023315"/>
    </source>
</evidence>
<keyword evidence="6" id="KW-1185">Reference proteome</keyword>
<sequence>MECVELETARLILRCPTEGDIDRIVTICQDADIASFTTVPNPYRRENATEFVSGVIPTGWSTGSALAWGIYLKDAPQLLGVVSLSNVQDGAAELGYWIDPLVRAQGVMTEAAARVVAFGFSASPDGLGLHRIGWEAISINGPSVRVAQKVGFRWEGHRRGAAVRLGTIYDLTLAGVLSTDDRSMSTPWPGSIE</sequence>
<dbReference type="InterPro" id="IPR000182">
    <property type="entry name" value="GNAT_dom"/>
</dbReference>
<accession>A0A2S3ZQU8</accession>
<dbReference type="Proteomes" id="UP000237061">
    <property type="component" value="Unassembled WGS sequence"/>
</dbReference>
<dbReference type="InterPro" id="IPR016181">
    <property type="entry name" value="Acyl_CoA_acyltransferase"/>
</dbReference>
<organism evidence="5 6">
    <name type="scientific">Arthrobacter glacialis</name>
    <dbReference type="NCBI Taxonomy" id="1664"/>
    <lineage>
        <taxon>Bacteria</taxon>
        <taxon>Bacillati</taxon>
        <taxon>Actinomycetota</taxon>
        <taxon>Actinomycetes</taxon>
        <taxon>Micrococcales</taxon>
        <taxon>Micrococcaceae</taxon>
        <taxon>Arthrobacter</taxon>
    </lineage>
</organism>
<dbReference type="PROSITE" id="PS51186">
    <property type="entry name" value="GNAT"/>
    <property type="match status" value="1"/>
</dbReference>
<dbReference type="Pfam" id="PF13302">
    <property type="entry name" value="Acetyltransf_3"/>
    <property type="match status" value="1"/>
</dbReference>
<feature type="domain" description="N-acetyltransferase" evidence="4">
    <location>
        <begin position="11"/>
        <end position="174"/>
    </location>
</feature>
<dbReference type="InterPro" id="IPR051531">
    <property type="entry name" value="N-acetyltransferase"/>
</dbReference>
<gene>
    <name evidence="5" type="ORF">CVS27_20030</name>
</gene>
<name>A0A2S3ZQU8_ARTGL</name>
<keyword evidence="1 5" id="KW-0808">Transferase</keyword>
<dbReference type="EMBL" id="PPXC01000028">
    <property type="protein sequence ID" value="POH71605.1"/>
    <property type="molecule type" value="Genomic_DNA"/>
</dbReference>